<evidence type="ECO:0000313" key="2">
    <source>
        <dbReference type="EMBL" id="KAK8479526.1"/>
    </source>
</evidence>
<sequence length="234" mass="25765">MVSQTQSNNKTSATVKFLCSYGGLILPRSSDGKLRYVGGLTRVLSVDRSISFTELMVKLVEFCGFSVTLRCQLPNGDLDSLISIKSDEDLTNIIEVYDEAALISKSAPSKIRAILSPPKSLKQVSPPPSNTSSVNLSSLKSSGYYSPVKARLRRPNFYPTPSMGYPVRGGYCHSCYLQHEFSFWLKASSVMWVWNVVASSMVRLKRADNGLRIRSRACGVAERTSVCGTMTARL</sequence>
<name>A0ABR1ZGF0_9ROSI</name>
<dbReference type="EMBL" id="JBBPBN010001165">
    <property type="protein sequence ID" value="KAK8479526.1"/>
    <property type="molecule type" value="Genomic_DNA"/>
</dbReference>
<dbReference type="InterPro" id="IPR000270">
    <property type="entry name" value="PB1_dom"/>
</dbReference>
<dbReference type="PANTHER" id="PTHR31066:SF66">
    <property type="entry name" value="PB1 DOMAIN-CONTAINING PROTEIN"/>
    <property type="match status" value="1"/>
</dbReference>
<feature type="domain" description="PB1" evidence="1">
    <location>
        <begin position="29"/>
        <end position="118"/>
    </location>
</feature>
<dbReference type="PANTHER" id="PTHR31066">
    <property type="entry name" value="OS05G0427100 PROTEIN-RELATED"/>
    <property type="match status" value="1"/>
</dbReference>
<gene>
    <name evidence="2" type="ORF">V6N11_069360</name>
</gene>
<proteinExistence type="predicted"/>
<dbReference type="Gene3D" id="3.10.20.90">
    <property type="entry name" value="Phosphatidylinositol 3-kinase Catalytic Subunit, Chain A, domain 1"/>
    <property type="match status" value="1"/>
</dbReference>
<reference evidence="2 3" key="1">
    <citation type="journal article" date="2024" name="G3 (Bethesda)">
        <title>Genome assembly of Hibiscus sabdariffa L. provides insights into metabolisms of medicinal natural products.</title>
        <authorList>
            <person name="Kim T."/>
        </authorList>
    </citation>
    <scope>NUCLEOTIDE SEQUENCE [LARGE SCALE GENOMIC DNA]</scope>
    <source>
        <strain evidence="2">TK-2024</strain>
        <tissue evidence="2">Old leaves</tissue>
    </source>
</reference>
<dbReference type="CDD" id="cd06410">
    <property type="entry name" value="PB1_UP2"/>
    <property type="match status" value="1"/>
</dbReference>
<evidence type="ECO:0000259" key="1">
    <source>
        <dbReference type="SMART" id="SM00666"/>
    </source>
</evidence>
<dbReference type="InterPro" id="IPR053198">
    <property type="entry name" value="Gynoecium_Dev_Regulator"/>
</dbReference>
<organism evidence="2 3">
    <name type="scientific">Hibiscus sabdariffa</name>
    <name type="common">roselle</name>
    <dbReference type="NCBI Taxonomy" id="183260"/>
    <lineage>
        <taxon>Eukaryota</taxon>
        <taxon>Viridiplantae</taxon>
        <taxon>Streptophyta</taxon>
        <taxon>Embryophyta</taxon>
        <taxon>Tracheophyta</taxon>
        <taxon>Spermatophyta</taxon>
        <taxon>Magnoliopsida</taxon>
        <taxon>eudicotyledons</taxon>
        <taxon>Gunneridae</taxon>
        <taxon>Pentapetalae</taxon>
        <taxon>rosids</taxon>
        <taxon>malvids</taxon>
        <taxon>Malvales</taxon>
        <taxon>Malvaceae</taxon>
        <taxon>Malvoideae</taxon>
        <taxon>Hibiscus</taxon>
    </lineage>
</organism>
<comment type="caution">
    <text evidence="2">The sequence shown here is derived from an EMBL/GenBank/DDBJ whole genome shotgun (WGS) entry which is preliminary data.</text>
</comment>
<dbReference type="SMART" id="SM00666">
    <property type="entry name" value="PB1"/>
    <property type="match status" value="1"/>
</dbReference>
<dbReference type="Proteomes" id="UP001396334">
    <property type="component" value="Unassembled WGS sequence"/>
</dbReference>
<evidence type="ECO:0000313" key="3">
    <source>
        <dbReference type="Proteomes" id="UP001396334"/>
    </source>
</evidence>
<dbReference type="SUPFAM" id="SSF54277">
    <property type="entry name" value="CAD &amp; PB1 domains"/>
    <property type="match status" value="1"/>
</dbReference>
<keyword evidence="3" id="KW-1185">Reference proteome</keyword>
<dbReference type="Pfam" id="PF00564">
    <property type="entry name" value="PB1"/>
    <property type="match status" value="1"/>
</dbReference>
<protein>
    <recommendedName>
        <fullName evidence="1">PB1 domain-containing protein</fullName>
    </recommendedName>
</protein>
<accession>A0ABR1ZGF0</accession>